<gene>
    <name evidence="1" type="ORF">HYN56_11415</name>
</gene>
<dbReference type="InterPro" id="IPR025586">
    <property type="entry name" value="PcfJ"/>
</dbReference>
<name>A0A2S1YL45_9FLAO</name>
<organism evidence="1 2">
    <name type="scientific">Flavobacterium crocinum</name>
    <dbReference type="NCBI Taxonomy" id="2183896"/>
    <lineage>
        <taxon>Bacteria</taxon>
        <taxon>Pseudomonadati</taxon>
        <taxon>Bacteroidota</taxon>
        <taxon>Flavobacteriia</taxon>
        <taxon>Flavobacteriales</taxon>
        <taxon>Flavobacteriaceae</taxon>
        <taxon>Flavobacterium</taxon>
    </lineage>
</organism>
<dbReference type="Pfam" id="PF14284">
    <property type="entry name" value="PcfJ"/>
    <property type="match status" value="1"/>
</dbReference>
<dbReference type="KEGG" id="fcr:HYN56_11415"/>
<keyword evidence="2" id="KW-1185">Reference proteome</keyword>
<dbReference type="Proteomes" id="UP000245250">
    <property type="component" value="Chromosome"/>
</dbReference>
<dbReference type="RefSeq" id="WP_109192283.1">
    <property type="nucleotide sequence ID" value="NZ_CP029255.1"/>
</dbReference>
<dbReference type="PROSITE" id="PS50007">
    <property type="entry name" value="PIPLC_X_DOMAIN"/>
    <property type="match status" value="1"/>
</dbReference>
<sequence>MIPKTAIEKEISALSAELSPITAKMHNWAEQNIFLKWAVLSRGKFHCLDCAHSWKPDSESQSCQKYIACTACQGRLKMHQHNQVHFKEIEYFATTDAFRGYQVVRIICSHKNMKKNVLPDYSHTEVMQHWINPKGEVRTISRSTNVFSQAYDAWKYYSPLEIRPKNFQESPKYRINPYKVYPNLKVIPLLKRNGFKTSMHGIAPQILFTALLKDPIAETLLKSAQNCLLKHYLASHEQHLRENWQAVKTCLKHGYKIQDIKIWEDYITLLRWFKKDLSSPALACPENLDEAHDRLVAKKMEIQRRKHLAQMRAEIQQAEPIYENDKKQFLGLSFTDKDLTVKVLDRVQDFLEEGDTLNHCVFTNEYYKKKDSLILSAQIENRPIETIEISLSKMEIIQCRGNRNKATKHHNRILGIIRRNLPEIAKRLKKQEKQEKQTAIA</sequence>
<evidence type="ECO:0000313" key="1">
    <source>
        <dbReference type="EMBL" id="AWK04799.1"/>
    </source>
</evidence>
<evidence type="ECO:0000313" key="2">
    <source>
        <dbReference type="Proteomes" id="UP000245250"/>
    </source>
</evidence>
<dbReference type="AlphaFoldDB" id="A0A2S1YL45"/>
<proteinExistence type="predicted"/>
<evidence type="ECO:0008006" key="3">
    <source>
        <dbReference type="Google" id="ProtNLM"/>
    </source>
</evidence>
<dbReference type="EMBL" id="CP029255">
    <property type="protein sequence ID" value="AWK04799.1"/>
    <property type="molecule type" value="Genomic_DNA"/>
</dbReference>
<accession>A0A2S1YL45</accession>
<dbReference type="OrthoDB" id="700137at2"/>
<protein>
    <recommendedName>
        <fullName evidence="3">PcfJ-like protein</fullName>
    </recommendedName>
</protein>
<reference evidence="1 2" key="1">
    <citation type="submission" date="2018-05" db="EMBL/GenBank/DDBJ databases">
        <title>Genome sequencing of Flavobacterium sp. HYN0056.</title>
        <authorList>
            <person name="Yi H."/>
            <person name="Baek C."/>
        </authorList>
    </citation>
    <scope>NUCLEOTIDE SEQUENCE [LARGE SCALE GENOMIC DNA]</scope>
    <source>
        <strain evidence="1 2">HYN0056</strain>
    </source>
</reference>